<proteinExistence type="predicted"/>
<dbReference type="InParanoid" id="A0A151Z5S6"/>
<keyword evidence="2" id="KW-1185">Reference proteome</keyword>
<organism evidence="1 2">
    <name type="scientific">Tieghemostelium lacteum</name>
    <name type="common">Slime mold</name>
    <name type="synonym">Dictyostelium lacteum</name>
    <dbReference type="NCBI Taxonomy" id="361077"/>
    <lineage>
        <taxon>Eukaryota</taxon>
        <taxon>Amoebozoa</taxon>
        <taxon>Evosea</taxon>
        <taxon>Eumycetozoa</taxon>
        <taxon>Dictyostelia</taxon>
        <taxon>Dictyosteliales</taxon>
        <taxon>Raperosteliaceae</taxon>
        <taxon>Tieghemostelium</taxon>
    </lineage>
</organism>
<comment type="caution">
    <text evidence="1">The sequence shown here is derived from an EMBL/GenBank/DDBJ whole genome shotgun (WGS) entry which is preliminary data.</text>
</comment>
<evidence type="ECO:0000313" key="1">
    <source>
        <dbReference type="EMBL" id="KYQ89310.1"/>
    </source>
</evidence>
<accession>A0A151Z5S6</accession>
<dbReference type="AlphaFoldDB" id="A0A151Z5S6"/>
<dbReference type="FunCoup" id="A0A151Z5S6">
    <property type="interactions" value="738"/>
</dbReference>
<protein>
    <submittedName>
        <fullName evidence="1">Uncharacterized protein</fullName>
    </submittedName>
</protein>
<evidence type="ECO:0000313" key="2">
    <source>
        <dbReference type="Proteomes" id="UP000076078"/>
    </source>
</evidence>
<dbReference type="OMA" id="CMMNKTS"/>
<dbReference type="Proteomes" id="UP000076078">
    <property type="component" value="Unassembled WGS sequence"/>
</dbReference>
<gene>
    <name evidence="1" type="ORF">DLAC_09969</name>
</gene>
<dbReference type="EMBL" id="LODT01000041">
    <property type="protein sequence ID" value="KYQ89310.1"/>
    <property type="molecule type" value="Genomic_DNA"/>
</dbReference>
<name>A0A151Z5S6_TIELA</name>
<sequence>MIRSFISNLSKLKLTQPNNVSSFLESSQVNKLSPKFILPIEQSNEQEMETMMNKTSKKVLKKHRKRQAARKAKEFFLKNTQQ</sequence>
<reference evidence="1 2" key="1">
    <citation type="submission" date="2015-12" db="EMBL/GenBank/DDBJ databases">
        <title>Dictyostelia acquired genes for synthesis and detection of signals that induce cell-type specialization by lateral gene transfer from prokaryotes.</title>
        <authorList>
            <person name="Gloeckner G."/>
            <person name="Schaap P."/>
        </authorList>
    </citation>
    <scope>NUCLEOTIDE SEQUENCE [LARGE SCALE GENOMIC DNA]</scope>
    <source>
        <strain evidence="1 2">TK</strain>
    </source>
</reference>